<protein>
    <submittedName>
        <fullName evidence="4">Chemotaxis protein CheC</fullName>
    </submittedName>
</protein>
<dbReference type="RefSeq" id="WP_275843943.1">
    <property type="nucleotide sequence ID" value="NZ_CP135996.1"/>
</dbReference>
<organism evidence="4 5">
    <name type="scientific">Caproicibacterium argilliputei</name>
    <dbReference type="NCBI Taxonomy" id="3030016"/>
    <lineage>
        <taxon>Bacteria</taxon>
        <taxon>Bacillati</taxon>
        <taxon>Bacillota</taxon>
        <taxon>Clostridia</taxon>
        <taxon>Eubacteriales</taxon>
        <taxon>Oscillospiraceae</taxon>
        <taxon>Caproicibacterium</taxon>
    </lineage>
</organism>
<name>A0AA97D9E1_9FIRM</name>
<dbReference type="Proteomes" id="UP001300604">
    <property type="component" value="Chromosome"/>
</dbReference>
<dbReference type="InterPro" id="IPR007597">
    <property type="entry name" value="CheC"/>
</dbReference>
<feature type="domain" description="CheC-like protein" evidence="3">
    <location>
        <begin position="111"/>
        <end position="146"/>
    </location>
</feature>
<evidence type="ECO:0000259" key="3">
    <source>
        <dbReference type="Pfam" id="PF04509"/>
    </source>
</evidence>
<keyword evidence="5" id="KW-1185">Reference proteome</keyword>
<feature type="domain" description="CheC-like protein" evidence="3">
    <location>
        <begin position="12"/>
        <end position="49"/>
    </location>
</feature>
<sequence length="207" mass="22432">MAFRDLDDLNDMHLDVLKEIGNIGSGNAASALSAMLAKPINIAVPKISILDYNTVVDSLGGPENLLVSLLFTMTDDVQGMMIFLLQKDFAHMLLNTLLGCELNSFSDMGEMELSALKEVGNIMAASYVNAISTLADLRMNISVPDICIDMAGSILSVPAIHYANISDKIIFINDEFNAEGQNASSQVLMIPDMESLEKIMKNLGLDQ</sequence>
<dbReference type="SUPFAM" id="SSF103039">
    <property type="entry name" value="CheC-like"/>
    <property type="match status" value="1"/>
</dbReference>
<gene>
    <name evidence="4" type="ORF">PXC00_08430</name>
</gene>
<proteinExistence type="predicted"/>
<evidence type="ECO:0000256" key="2">
    <source>
        <dbReference type="ARBA" id="ARBA00022801"/>
    </source>
</evidence>
<dbReference type="GO" id="GO:0006935">
    <property type="term" value="P:chemotaxis"/>
    <property type="evidence" value="ECO:0007669"/>
    <property type="project" value="UniProtKB-KW"/>
</dbReference>
<reference evidence="4" key="1">
    <citation type="submission" date="2023-09" db="EMBL/GenBank/DDBJ databases">
        <authorList>
            <person name="Zeng C."/>
        </authorList>
    </citation>
    <scope>NUCLEOTIDE SEQUENCE</scope>
    <source>
        <strain evidence="4">ZCY20-5</strain>
    </source>
</reference>
<dbReference type="Pfam" id="PF04509">
    <property type="entry name" value="CheC"/>
    <property type="match status" value="2"/>
</dbReference>
<dbReference type="InterPro" id="IPR050992">
    <property type="entry name" value="CheZ_family_phosphatases"/>
</dbReference>
<dbReference type="PANTHER" id="PTHR43693">
    <property type="entry name" value="PROTEIN PHOSPHATASE CHEZ"/>
    <property type="match status" value="1"/>
</dbReference>
<evidence type="ECO:0000256" key="1">
    <source>
        <dbReference type="ARBA" id="ARBA00022500"/>
    </source>
</evidence>
<dbReference type="PANTHER" id="PTHR43693:SF1">
    <property type="entry name" value="PROTEIN PHOSPHATASE CHEZ"/>
    <property type="match status" value="1"/>
</dbReference>
<evidence type="ECO:0000313" key="4">
    <source>
        <dbReference type="EMBL" id="WOC31251.1"/>
    </source>
</evidence>
<dbReference type="EMBL" id="CP135996">
    <property type="protein sequence ID" value="WOC31251.1"/>
    <property type="molecule type" value="Genomic_DNA"/>
</dbReference>
<keyword evidence="1" id="KW-0145">Chemotaxis</keyword>
<dbReference type="InterPro" id="IPR028976">
    <property type="entry name" value="CheC-like_sf"/>
</dbReference>
<dbReference type="AlphaFoldDB" id="A0AA97D9E1"/>
<dbReference type="Gene3D" id="3.40.1550.10">
    <property type="entry name" value="CheC-like"/>
    <property type="match status" value="1"/>
</dbReference>
<dbReference type="CDD" id="cd17909">
    <property type="entry name" value="CheC_ClassI"/>
    <property type="match status" value="1"/>
</dbReference>
<dbReference type="KEGG" id="carl:PXC00_08430"/>
<accession>A0AA97D9E1</accession>
<keyword evidence="2" id="KW-0378">Hydrolase</keyword>
<reference evidence="4" key="2">
    <citation type="submission" date="2024-06" db="EMBL/GenBank/DDBJ databases">
        <title>Caproicibacterium argilliputei sp. nov, a novel caproic acid producing anaerobic bacterium isolated from pit mud.</title>
        <authorList>
            <person name="Xia S."/>
        </authorList>
    </citation>
    <scope>NUCLEOTIDE SEQUENCE</scope>
    <source>
        <strain evidence="4">ZCY20-5</strain>
    </source>
</reference>
<evidence type="ECO:0000313" key="5">
    <source>
        <dbReference type="Proteomes" id="UP001300604"/>
    </source>
</evidence>
<dbReference type="GO" id="GO:0016787">
    <property type="term" value="F:hydrolase activity"/>
    <property type="evidence" value="ECO:0007669"/>
    <property type="project" value="UniProtKB-KW"/>
</dbReference>